<dbReference type="STRING" id="758803.SAMN05421803_14910"/>
<feature type="transmembrane region" description="Helical" evidence="2">
    <location>
        <begin position="462"/>
        <end position="479"/>
    </location>
</feature>
<organism evidence="4 5">
    <name type="scientific">Nocardiopsis flavescens</name>
    <dbReference type="NCBI Taxonomy" id="758803"/>
    <lineage>
        <taxon>Bacteria</taxon>
        <taxon>Bacillati</taxon>
        <taxon>Actinomycetota</taxon>
        <taxon>Actinomycetes</taxon>
        <taxon>Streptosporangiales</taxon>
        <taxon>Nocardiopsidaceae</taxon>
        <taxon>Nocardiopsis</taxon>
    </lineage>
</organism>
<evidence type="ECO:0000313" key="4">
    <source>
        <dbReference type="EMBL" id="SHK96191.1"/>
    </source>
</evidence>
<feature type="transmembrane region" description="Helical" evidence="2">
    <location>
        <begin position="485"/>
        <end position="502"/>
    </location>
</feature>
<proteinExistence type="predicted"/>
<feature type="signal peptide" evidence="3">
    <location>
        <begin position="1"/>
        <end position="37"/>
    </location>
</feature>
<feature type="transmembrane region" description="Helical" evidence="2">
    <location>
        <begin position="194"/>
        <end position="217"/>
    </location>
</feature>
<evidence type="ECO:0000256" key="3">
    <source>
        <dbReference type="SAM" id="SignalP"/>
    </source>
</evidence>
<dbReference type="AlphaFoldDB" id="A0A1M6WRA0"/>
<keyword evidence="2" id="KW-0472">Membrane</keyword>
<accession>A0A1M6WRA0</accession>
<feature type="compositionally biased region" description="Basic and acidic residues" evidence="1">
    <location>
        <begin position="729"/>
        <end position="744"/>
    </location>
</feature>
<feature type="compositionally biased region" description="Pro residues" evidence="1">
    <location>
        <begin position="592"/>
        <end position="603"/>
    </location>
</feature>
<evidence type="ECO:0000313" key="5">
    <source>
        <dbReference type="Proteomes" id="UP000184452"/>
    </source>
</evidence>
<dbReference type="Proteomes" id="UP000184452">
    <property type="component" value="Unassembled WGS sequence"/>
</dbReference>
<sequence length="744" mass="79310">MPSQRPTPGRWPWVRRAAAGLVLVAGLALVPASTAVADRDQGANSGLNMCAPGLAPETERVSDRSALTPPQKEDVTTWSGVGWYFEHGSAGTQWHIFKSEDCFHENRTNADALTANLIWGIARWIADIVIFVYSLSMSDQATSWLGGLVTDIVHALRDGLWRPLIPLVVTCSAIYLAWVGLIRKRATLTIEHTVWMIAAVTIGIWFMASPAHIVGLASGISNAATGIFHNALTGLVIGDADRVCPPVGVQVPLQNPDGDLSEAVDIEHHSTPRDDEEGYIGAIPVTADDAVIAQSEAMYCAMLYEPWAHGVFGGTPRDNEAARLYSEQTLRAQSVTYIEESAYRGENGFDREAYDQLSDAKIDQYRAISEQIHHFYPDVWGSWSGEDGEQRVNAAWSALFGAIISGLLIFMISAAVLISKILFMIGLLLSPIFLLIGISPGRGRVILGRYGEFLAVDVFKQAFYGFLLALYLVVYRIVITLPIAWAAKVVIIGMLFAAVLIYRKRLAMALAAIMPGAAGRIMERVGQDRILGATAHMIPGYTLYRADKAARAKLSEPVGAALGAMVGGPAGAQAGAQMGRKNAERLNKKDQPPPPRNPEPAPEAPQWSARDVTPDAGAPRSRPHPGGRRGDDAPPLPLGPGGGGPTPPPSRGPGPGPGPGPAPTAGGTGRPGGPPPLGGGSGGARRPAAPPPADRRPVAVEGMVIYQQPRQRNTGTPAGGPPVRPQAFRFDRPLRRRGDAPDLP</sequence>
<dbReference type="EMBL" id="FQZK01000049">
    <property type="protein sequence ID" value="SHK96191.1"/>
    <property type="molecule type" value="Genomic_DNA"/>
</dbReference>
<feature type="compositionally biased region" description="Pro residues" evidence="1">
    <location>
        <begin position="645"/>
        <end position="662"/>
    </location>
</feature>
<evidence type="ECO:0008006" key="6">
    <source>
        <dbReference type="Google" id="ProtNLM"/>
    </source>
</evidence>
<protein>
    <recommendedName>
        <fullName evidence="6">TrbL/VirB6 plasmid conjugal transfer protein</fullName>
    </recommendedName>
</protein>
<feature type="transmembrane region" description="Helical" evidence="2">
    <location>
        <begin position="421"/>
        <end position="441"/>
    </location>
</feature>
<evidence type="ECO:0000256" key="2">
    <source>
        <dbReference type="SAM" id="Phobius"/>
    </source>
</evidence>
<feature type="compositionally biased region" description="Basic and acidic residues" evidence="1">
    <location>
        <begin position="581"/>
        <end position="591"/>
    </location>
</feature>
<keyword evidence="2" id="KW-0812">Transmembrane</keyword>
<keyword evidence="2" id="KW-1133">Transmembrane helix</keyword>
<feature type="transmembrane region" description="Helical" evidence="2">
    <location>
        <begin position="117"/>
        <end position="135"/>
    </location>
</feature>
<keyword evidence="3" id="KW-0732">Signal</keyword>
<feature type="transmembrane region" description="Helical" evidence="2">
    <location>
        <begin position="164"/>
        <end position="182"/>
    </location>
</feature>
<gene>
    <name evidence="4" type="ORF">SAMN05421803_14910</name>
</gene>
<reference evidence="4 5" key="1">
    <citation type="submission" date="2016-11" db="EMBL/GenBank/DDBJ databases">
        <authorList>
            <person name="Jaros S."/>
            <person name="Januszkiewicz K."/>
            <person name="Wedrychowicz H."/>
        </authorList>
    </citation>
    <scope>NUCLEOTIDE SEQUENCE [LARGE SCALE GENOMIC DNA]</scope>
    <source>
        <strain evidence="4 5">CGMCC 4.5723</strain>
    </source>
</reference>
<feature type="region of interest" description="Disordered" evidence="1">
    <location>
        <begin position="572"/>
        <end position="744"/>
    </location>
</feature>
<keyword evidence="5" id="KW-1185">Reference proteome</keyword>
<feature type="chain" id="PRO_5012229501" description="TrbL/VirB6 plasmid conjugal transfer protein" evidence="3">
    <location>
        <begin position="38"/>
        <end position="744"/>
    </location>
</feature>
<evidence type="ECO:0000256" key="1">
    <source>
        <dbReference type="SAM" id="MobiDB-lite"/>
    </source>
</evidence>
<name>A0A1M6WRA0_9ACTN</name>
<feature type="transmembrane region" description="Helical" evidence="2">
    <location>
        <begin position="394"/>
        <end position="415"/>
    </location>
</feature>